<evidence type="ECO:0000313" key="3">
    <source>
        <dbReference type="Proteomes" id="UP001163850"/>
    </source>
</evidence>
<sequence>MSSSHFQEATKRKRSAKRFILDEAEVYDDEDEYEDEDEGEAELSTFLDEAEVKNDDDFQNKLAQFRRYKKTSKSPSIFSDLITRVESSTHSQQPSDPNQALSSPKSPRLASSSSNTLRASDFNEEDSLDDGHREHIYRLIESVLYESPDAPANIAKYLIYHVRCHVGKEKAIIRRIQDDIIKYDQKKGDSARHIQDVFPSKFPGYIYLMTLNAYDQSPLCEYLHSFSSFLYDRSTINRKHNFMPIHHLVTNFSPPFVRQDEPKFSEGDWVVITAQSDIYTGDLGLIIPDDEQLPNLPNRSYTVVTVPRTPRSLQEEKSLVEDGTRPAPCILSFADAHRVANLYKLEQLEHWGEDAHPDWGQPIQNNCPAGSSCPKDHSFEFGFRGQIFQCGLVLLTYRESGLSPAPPSIDSSMIHPLIASHHPFVYYGLRKMPIPSTWSFRVGDNVATSSDGAIGVITSVLDRTCEVDLNGDTQSIPILNLIKHFAPGDVVYNSNNGDSGTLLAVDGYHAVVILDERTLSVHRNQKQAESNQVRAPQRGYLLDDENASQPQSIQGQAASMDSVVTIEVNSLVSSSRIVSSSSTATSSRVEPISSVPIASRTRISPWVGIRVIVAQHRARHGYRGVVVDVQWSKESASGLIVRVKYDVLNLSMSEGIEWLDFIQVRNEQSLRFLHDSPQSGIDSYHSFKHGFVPAYTPVEIEAISQFDAANRDTSLQERIEADDLALRREHVRELATIPIPPPDQWILDPRWQASLGKLEFWIQIHHGTWASTQDQKVRLELSNGHLEVRIRVGATNTRDRDTVVPVTDICNVPPNGVRTQKVKARAYDARGLFLVAFPDEGKMRYMGNLVRHITGGEAGMYVVQRVSVDPILARVGFREFLTSDPPFEIHFSALLLVHMSETLNKVGNKLMYDLRVKYGGHVNQSDMSDGRIAKKARKEKNLLPDSMDDVDSSGGRTPLWPPGSAAAENGPAFGS</sequence>
<evidence type="ECO:0000313" key="2">
    <source>
        <dbReference type="EMBL" id="KAJ3979679.1"/>
    </source>
</evidence>
<name>A0AA38PQ99_9AGAR</name>
<feature type="region of interest" description="Disordered" evidence="1">
    <location>
        <begin position="85"/>
        <end position="128"/>
    </location>
</feature>
<organism evidence="2 3">
    <name type="scientific">Lentinula detonsa</name>
    <dbReference type="NCBI Taxonomy" id="2804962"/>
    <lineage>
        <taxon>Eukaryota</taxon>
        <taxon>Fungi</taxon>
        <taxon>Dikarya</taxon>
        <taxon>Basidiomycota</taxon>
        <taxon>Agaricomycotina</taxon>
        <taxon>Agaricomycetes</taxon>
        <taxon>Agaricomycetidae</taxon>
        <taxon>Agaricales</taxon>
        <taxon>Marasmiineae</taxon>
        <taxon>Omphalotaceae</taxon>
        <taxon>Lentinula</taxon>
    </lineage>
</organism>
<dbReference type="Proteomes" id="UP001163850">
    <property type="component" value="Unassembled WGS sequence"/>
</dbReference>
<dbReference type="EMBL" id="MU802290">
    <property type="protein sequence ID" value="KAJ3979679.1"/>
    <property type="molecule type" value="Genomic_DNA"/>
</dbReference>
<dbReference type="AlphaFoldDB" id="A0AA38PQ99"/>
<accession>A0AA38PQ99</accession>
<feature type="compositionally biased region" description="Acidic residues" evidence="1">
    <location>
        <begin position="26"/>
        <end position="41"/>
    </location>
</feature>
<evidence type="ECO:0008006" key="4">
    <source>
        <dbReference type="Google" id="ProtNLM"/>
    </source>
</evidence>
<feature type="compositionally biased region" description="Low complexity" evidence="1">
    <location>
        <begin position="100"/>
        <end position="114"/>
    </location>
</feature>
<gene>
    <name evidence="2" type="ORF">F5890DRAFT_1545565</name>
</gene>
<feature type="region of interest" description="Disordered" evidence="1">
    <location>
        <begin position="927"/>
        <end position="975"/>
    </location>
</feature>
<proteinExistence type="predicted"/>
<evidence type="ECO:0000256" key="1">
    <source>
        <dbReference type="SAM" id="MobiDB-lite"/>
    </source>
</evidence>
<comment type="caution">
    <text evidence="2">The sequence shown here is derived from an EMBL/GenBank/DDBJ whole genome shotgun (WGS) entry which is preliminary data.</text>
</comment>
<feature type="region of interest" description="Disordered" evidence="1">
    <location>
        <begin position="26"/>
        <end position="52"/>
    </location>
</feature>
<protein>
    <recommendedName>
        <fullName evidence="4">Chromatin elongation factor SPT5</fullName>
    </recommendedName>
</protein>
<feature type="compositionally biased region" description="Polar residues" evidence="1">
    <location>
        <begin position="85"/>
        <end position="99"/>
    </location>
</feature>
<reference evidence="2" key="1">
    <citation type="submission" date="2022-08" db="EMBL/GenBank/DDBJ databases">
        <authorList>
            <consortium name="DOE Joint Genome Institute"/>
            <person name="Min B."/>
            <person name="Riley R."/>
            <person name="Sierra-Patev S."/>
            <person name="Naranjo-Ortiz M."/>
            <person name="Looney B."/>
            <person name="Konkel Z."/>
            <person name="Slot J.C."/>
            <person name="Sakamoto Y."/>
            <person name="Steenwyk J.L."/>
            <person name="Rokas A."/>
            <person name="Carro J."/>
            <person name="Camarero S."/>
            <person name="Ferreira P."/>
            <person name="Molpeceres G."/>
            <person name="Ruiz-Duenas F.J."/>
            <person name="Serrano A."/>
            <person name="Henrissat B."/>
            <person name="Drula E."/>
            <person name="Hughes K.W."/>
            <person name="Mata J.L."/>
            <person name="Ishikawa N.K."/>
            <person name="Vargas-Isla R."/>
            <person name="Ushijima S."/>
            <person name="Smith C.A."/>
            <person name="Ahrendt S."/>
            <person name="Andreopoulos W."/>
            <person name="He G."/>
            <person name="Labutti K."/>
            <person name="Lipzen A."/>
            <person name="Ng V."/>
            <person name="Sandor L."/>
            <person name="Barry K."/>
            <person name="Martinez A.T."/>
            <person name="Xiao Y."/>
            <person name="Gibbons J.G."/>
            <person name="Terashima K."/>
            <person name="Hibbett D.S."/>
            <person name="Grigoriev I.V."/>
        </authorList>
    </citation>
    <scope>NUCLEOTIDE SEQUENCE</scope>
    <source>
        <strain evidence="2">TFB7829</strain>
    </source>
</reference>